<evidence type="ECO:0000256" key="1">
    <source>
        <dbReference type="ARBA" id="ARBA00009716"/>
    </source>
</evidence>
<dbReference type="PANTHER" id="PTHR43819">
    <property type="entry name" value="ARCHAEAL-TYPE GLUTAMATE SYNTHASE [NADPH]"/>
    <property type="match status" value="1"/>
</dbReference>
<accession>A0A265NAK6</accession>
<reference evidence="5 6" key="1">
    <citation type="submission" date="2017-08" db="EMBL/GenBank/DDBJ databases">
        <title>Virgibacillus indicus sp. nov. and Virgibacillus profoundi sp. nov, two moderately halophilic bacteria isolated from marine sediment by using the Microfluidic Streak Plate.</title>
        <authorList>
            <person name="Xu B."/>
            <person name="Hu B."/>
            <person name="Wang J."/>
            <person name="Zhu Y."/>
            <person name="Huang L."/>
            <person name="Du W."/>
            <person name="Huang Y."/>
        </authorList>
    </citation>
    <scope>NUCLEOTIDE SEQUENCE [LARGE SCALE GENOMIC DNA]</scope>
    <source>
        <strain evidence="5 6">IO3-P2-C2</strain>
    </source>
</reference>
<keyword evidence="3" id="KW-1133">Transmembrane helix</keyword>
<evidence type="ECO:0000313" key="6">
    <source>
        <dbReference type="Proteomes" id="UP000216498"/>
    </source>
</evidence>
<dbReference type="Proteomes" id="UP000216498">
    <property type="component" value="Unassembled WGS sequence"/>
</dbReference>
<comment type="similarity">
    <text evidence="1 2">Belongs to the glutamate synthase family.</text>
</comment>
<evidence type="ECO:0000256" key="3">
    <source>
        <dbReference type="SAM" id="Phobius"/>
    </source>
</evidence>
<dbReference type="AlphaFoldDB" id="A0A265NAK6"/>
<feature type="domain" description="Glutamate synthase" evidence="4">
    <location>
        <begin position="120"/>
        <end position="497"/>
    </location>
</feature>
<feature type="transmembrane region" description="Helical" evidence="3">
    <location>
        <begin position="6"/>
        <end position="28"/>
    </location>
</feature>
<gene>
    <name evidence="5" type="ORF">CIL03_12655</name>
</gene>
<evidence type="ECO:0000256" key="2">
    <source>
        <dbReference type="PIRNR" id="PIRNR006429"/>
    </source>
</evidence>
<dbReference type="PIRSF" id="PIRSF500060">
    <property type="entry name" value="UCP500060"/>
    <property type="match status" value="1"/>
</dbReference>
<organism evidence="5 6">
    <name type="scientific">Virgibacillus indicus</name>
    <dbReference type="NCBI Taxonomy" id="2024554"/>
    <lineage>
        <taxon>Bacteria</taxon>
        <taxon>Bacillati</taxon>
        <taxon>Bacillota</taxon>
        <taxon>Bacilli</taxon>
        <taxon>Bacillales</taxon>
        <taxon>Bacillaceae</taxon>
        <taxon>Virgibacillus</taxon>
    </lineage>
</organism>
<dbReference type="GO" id="GO:0015930">
    <property type="term" value="F:glutamate synthase activity"/>
    <property type="evidence" value="ECO:0007669"/>
    <property type="project" value="InterPro"/>
</dbReference>
<proteinExistence type="inferred from homology"/>
<comment type="caution">
    <text evidence="5">The sequence shown here is derived from an EMBL/GenBank/DDBJ whole genome shotgun (WGS) entry which is preliminary data.</text>
</comment>
<dbReference type="PANTHER" id="PTHR43819:SF1">
    <property type="entry name" value="ARCHAEAL-TYPE GLUTAMATE SYNTHASE [NADPH]"/>
    <property type="match status" value="1"/>
</dbReference>
<dbReference type="Pfam" id="PF01645">
    <property type="entry name" value="Glu_synthase"/>
    <property type="match status" value="1"/>
</dbReference>
<dbReference type="EMBL" id="NPMS01000005">
    <property type="protein sequence ID" value="OZU88489.1"/>
    <property type="molecule type" value="Genomic_DNA"/>
</dbReference>
<dbReference type="InterPro" id="IPR013785">
    <property type="entry name" value="Aldolase_TIM"/>
</dbReference>
<keyword evidence="3" id="KW-0812">Transmembrane</keyword>
<dbReference type="InterPro" id="IPR027283">
    <property type="entry name" value="YerD"/>
</dbReference>
<dbReference type="Gene3D" id="3.20.20.70">
    <property type="entry name" value="Aldolase class I"/>
    <property type="match status" value="1"/>
</dbReference>
<dbReference type="CDD" id="cd02808">
    <property type="entry name" value="GltS_FMN"/>
    <property type="match status" value="1"/>
</dbReference>
<evidence type="ECO:0000313" key="5">
    <source>
        <dbReference type="EMBL" id="OZU88489.1"/>
    </source>
</evidence>
<dbReference type="OrthoDB" id="9758182at2"/>
<dbReference type="InterPro" id="IPR024188">
    <property type="entry name" value="GltB"/>
</dbReference>
<sequence>MSTLELWLLIILLSIVLIAIVVPLLLFLRVYLHDEKQQEHSILHNYPLLGKARYIIEKAGPELRQYLFNNDNEGRPFHRREFEFVYKAGKYNDRMMGYGSERNFEEDGFYIANHMFPKQREEMKIDQKPEVKTKLYKIDNEKLFNRKEHHKDASNKPFYLTDDEAIILGKNTVRNPFKIKGLIGQSAMSFGSLGDHAITALSKGLGMAGGTWMNTGEGSISPYHLEGNVDIIMQISPGLYGVRTKNGEFSWEEFKKQSEKEQIKAFELKIAQGAKTRGGHVDASKVTEEIAEIRNLEPWTEINSPNRFHEFSDLHGLLTFLDKLRDAGGKPVGTKIVVGNEKHVEDYIKTMKETDIVPDFITVDGGNGGTGASFYELAESVGLPTFAALPLVDELLRKYKLRDRTHIVASGKLITPDKIALALALGADMINIARGFMLSVGCIMAEVCHTNNCPVGVATTDPKLQKALSIEEKKYRVCNYLLSLREGVVEMAAVAGIDSPTKFTRDHIVFKDRFNAVMNMQDYSYSDEIRL</sequence>
<dbReference type="SUPFAM" id="SSF51395">
    <property type="entry name" value="FMN-linked oxidoreductases"/>
    <property type="match status" value="1"/>
</dbReference>
<dbReference type="PIRSF" id="PIRSF006429">
    <property type="entry name" value="GOGAT_lg_2"/>
    <property type="match status" value="1"/>
</dbReference>
<protein>
    <recommendedName>
        <fullName evidence="4">Glutamate synthase domain-containing protein</fullName>
    </recommendedName>
</protein>
<name>A0A265NAK6_9BACI</name>
<keyword evidence="3" id="KW-0472">Membrane</keyword>
<evidence type="ECO:0000259" key="4">
    <source>
        <dbReference type="Pfam" id="PF01645"/>
    </source>
</evidence>
<dbReference type="InterPro" id="IPR002932">
    <property type="entry name" value="Glu_synthdom"/>
</dbReference>
<dbReference type="GO" id="GO:0006537">
    <property type="term" value="P:glutamate biosynthetic process"/>
    <property type="evidence" value="ECO:0007669"/>
    <property type="project" value="InterPro"/>
</dbReference>
<keyword evidence="6" id="KW-1185">Reference proteome</keyword>